<evidence type="ECO:0000313" key="7">
    <source>
        <dbReference type="EMBL" id="KRK17186.1"/>
    </source>
</evidence>
<comment type="caution">
    <text evidence="7">The sequence shown here is derived from an EMBL/GenBank/DDBJ whole genome shotgun (WGS) entry which is preliminary data.</text>
</comment>
<feature type="binding site" evidence="6">
    <location>
        <position position="183"/>
    </location>
    <ligand>
        <name>S-adenosyl-L-methionine</name>
        <dbReference type="ChEBI" id="CHEBI:59789"/>
    </ligand>
</feature>
<comment type="function">
    <text evidence="6">Methylates ribosomal protein L11.</text>
</comment>
<dbReference type="Pfam" id="PF06325">
    <property type="entry name" value="PrmA"/>
    <property type="match status" value="1"/>
</dbReference>
<evidence type="ECO:0000256" key="1">
    <source>
        <dbReference type="ARBA" id="ARBA00009741"/>
    </source>
</evidence>
<evidence type="ECO:0000256" key="6">
    <source>
        <dbReference type="HAMAP-Rule" id="MF_00735"/>
    </source>
</evidence>
<keyword evidence="2 6" id="KW-0963">Cytoplasm</keyword>
<reference evidence="7 8" key="1">
    <citation type="journal article" date="2015" name="Genome Announc.">
        <title>Expanding the biotechnology potential of lactobacilli through comparative genomics of 213 strains and associated genera.</title>
        <authorList>
            <person name="Sun Z."/>
            <person name="Harris H.M."/>
            <person name="McCann A."/>
            <person name="Guo C."/>
            <person name="Argimon S."/>
            <person name="Zhang W."/>
            <person name="Yang X."/>
            <person name="Jeffery I.B."/>
            <person name="Cooney J.C."/>
            <person name="Kagawa T.F."/>
            <person name="Liu W."/>
            <person name="Song Y."/>
            <person name="Salvetti E."/>
            <person name="Wrobel A."/>
            <person name="Rasinkangas P."/>
            <person name="Parkhill J."/>
            <person name="Rea M.C."/>
            <person name="O'Sullivan O."/>
            <person name="Ritari J."/>
            <person name="Douillard F.P."/>
            <person name="Paul Ross R."/>
            <person name="Yang R."/>
            <person name="Briner A.E."/>
            <person name="Felis G.E."/>
            <person name="de Vos W.M."/>
            <person name="Barrangou R."/>
            <person name="Klaenhammer T.R."/>
            <person name="Caufield P.W."/>
            <person name="Cui Y."/>
            <person name="Zhang H."/>
            <person name="O'Toole P.W."/>
        </authorList>
    </citation>
    <scope>NUCLEOTIDE SEQUENCE [LARGE SCALE GENOMIC DNA]</scope>
    <source>
        <strain evidence="7 8">DSM 20001</strain>
    </source>
</reference>
<dbReference type="GO" id="GO:0005840">
    <property type="term" value="C:ribosome"/>
    <property type="evidence" value="ECO:0007669"/>
    <property type="project" value="UniProtKB-KW"/>
</dbReference>
<keyword evidence="7" id="KW-0687">Ribonucleoprotein</keyword>
<dbReference type="PIRSF" id="PIRSF000401">
    <property type="entry name" value="RPL11_MTase"/>
    <property type="match status" value="1"/>
</dbReference>
<evidence type="ECO:0000256" key="3">
    <source>
        <dbReference type="ARBA" id="ARBA00022603"/>
    </source>
</evidence>
<protein>
    <recommendedName>
        <fullName evidence="6">Ribosomal protein L11 methyltransferase</fullName>
        <shortName evidence="6">L11 Mtase</shortName>
        <ecNumber evidence="6">2.1.1.-</ecNumber>
    </recommendedName>
</protein>
<feature type="binding site" evidence="6">
    <location>
        <position position="205"/>
    </location>
    <ligand>
        <name>S-adenosyl-L-methionine</name>
        <dbReference type="ChEBI" id="CHEBI:59789"/>
    </ligand>
</feature>
<evidence type="ECO:0000256" key="4">
    <source>
        <dbReference type="ARBA" id="ARBA00022679"/>
    </source>
</evidence>
<name>A0A0R1FD61_9LACO</name>
<dbReference type="PATRIC" id="fig|913848.6.peg.1015"/>
<dbReference type="SUPFAM" id="SSF53335">
    <property type="entry name" value="S-adenosyl-L-methionine-dependent methyltransferases"/>
    <property type="match status" value="1"/>
</dbReference>
<keyword evidence="7" id="KW-0689">Ribosomal protein</keyword>
<keyword evidence="4 6" id="KW-0808">Transferase</keyword>
<keyword evidence="5 6" id="KW-0949">S-adenosyl-L-methionine</keyword>
<dbReference type="InterPro" id="IPR050078">
    <property type="entry name" value="Ribosomal_L11_MeTrfase_PrmA"/>
</dbReference>
<organism evidence="7 8">
    <name type="scientific">Loigolactobacillus coryniformis subsp. coryniformis KCTC 3167 = DSM 20001</name>
    <dbReference type="NCBI Taxonomy" id="913848"/>
    <lineage>
        <taxon>Bacteria</taxon>
        <taxon>Bacillati</taxon>
        <taxon>Bacillota</taxon>
        <taxon>Bacilli</taxon>
        <taxon>Lactobacillales</taxon>
        <taxon>Lactobacillaceae</taxon>
        <taxon>Loigolactobacillus</taxon>
    </lineage>
</organism>
<dbReference type="HAMAP" id="MF_00735">
    <property type="entry name" value="Methyltr_PrmA"/>
    <property type="match status" value="1"/>
</dbReference>
<evidence type="ECO:0000256" key="5">
    <source>
        <dbReference type="ARBA" id="ARBA00022691"/>
    </source>
</evidence>
<dbReference type="Proteomes" id="UP000051181">
    <property type="component" value="Unassembled WGS sequence"/>
</dbReference>
<sequence>MEWTEVKVTTSTEAVEAVANILMEAGATGVQINDSADFKPESQGPFGEIFDPSKHPHIQSGAEVAAYYPETVFLPEILPTIKQRVTQLTDFGLAIGANQVTTAAVDEGAWATSWKKYYHPVRVTRYLTVVPSWEKYQPQQADEQLIILDPGMSFGTGTHPTTKLALQALETTIRGGETVLDVGTGSGVLSIAAKQLGVGSVYAYDLDDVAVRAAASNLALNPIAATVKVAANNLLTNVTQSADIIVANILAEIILPLIPQAQPLLNPNGYLILSGIIADKLASIKQALLKADLAIVQVLNEGDWYGVIAQKRED</sequence>
<dbReference type="RefSeq" id="WP_010010027.1">
    <property type="nucleotide sequence ID" value="NZ_AZCN01000025.1"/>
</dbReference>
<dbReference type="GO" id="GO:0005737">
    <property type="term" value="C:cytoplasm"/>
    <property type="evidence" value="ECO:0007669"/>
    <property type="project" value="UniProtKB-SubCell"/>
</dbReference>
<dbReference type="PANTHER" id="PTHR43648">
    <property type="entry name" value="ELECTRON TRANSFER FLAVOPROTEIN BETA SUBUNIT LYSINE METHYLTRANSFERASE"/>
    <property type="match status" value="1"/>
</dbReference>
<gene>
    <name evidence="6" type="primary">prmA</name>
    <name evidence="7" type="ORF">FD22_GL000983</name>
</gene>
<dbReference type="GO" id="GO:0016279">
    <property type="term" value="F:protein-lysine N-methyltransferase activity"/>
    <property type="evidence" value="ECO:0007669"/>
    <property type="project" value="RHEA"/>
</dbReference>
<accession>A0A0R1FD61</accession>
<dbReference type="InterPro" id="IPR029063">
    <property type="entry name" value="SAM-dependent_MTases_sf"/>
</dbReference>
<dbReference type="EC" id="2.1.1.-" evidence="6"/>
<dbReference type="CDD" id="cd02440">
    <property type="entry name" value="AdoMet_MTases"/>
    <property type="match status" value="1"/>
</dbReference>
<evidence type="ECO:0000256" key="2">
    <source>
        <dbReference type="ARBA" id="ARBA00022490"/>
    </source>
</evidence>
<comment type="catalytic activity">
    <reaction evidence="6">
        <text>L-lysyl-[protein] + 3 S-adenosyl-L-methionine = N(6),N(6),N(6)-trimethyl-L-lysyl-[protein] + 3 S-adenosyl-L-homocysteine + 3 H(+)</text>
        <dbReference type="Rhea" id="RHEA:54192"/>
        <dbReference type="Rhea" id="RHEA-COMP:9752"/>
        <dbReference type="Rhea" id="RHEA-COMP:13826"/>
        <dbReference type="ChEBI" id="CHEBI:15378"/>
        <dbReference type="ChEBI" id="CHEBI:29969"/>
        <dbReference type="ChEBI" id="CHEBI:57856"/>
        <dbReference type="ChEBI" id="CHEBI:59789"/>
        <dbReference type="ChEBI" id="CHEBI:61961"/>
    </reaction>
</comment>
<proteinExistence type="inferred from homology"/>
<keyword evidence="3 6" id="KW-0489">Methyltransferase</keyword>
<dbReference type="GO" id="GO:0032259">
    <property type="term" value="P:methylation"/>
    <property type="evidence" value="ECO:0007669"/>
    <property type="project" value="UniProtKB-KW"/>
</dbReference>
<dbReference type="PANTHER" id="PTHR43648:SF1">
    <property type="entry name" value="ELECTRON TRANSFER FLAVOPROTEIN BETA SUBUNIT LYSINE METHYLTRANSFERASE"/>
    <property type="match status" value="1"/>
</dbReference>
<dbReference type="AlphaFoldDB" id="A0A0R1FD61"/>
<dbReference type="EMBL" id="AZCN01000025">
    <property type="protein sequence ID" value="KRK17186.1"/>
    <property type="molecule type" value="Genomic_DNA"/>
</dbReference>
<dbReference type="InterPro" id="IPR004498">
    <property type="entry name" value="Ribosomal_PrmA_MeTrfase"/>
</dbReference>
<feature type="binding site" evidence="6">
    <location>
        <position position="248"/>
    </location>
    <ligand>
        <name>S-adenosyl-L-methionine</name>
        <dbReference type="ChEBI" id="CHEBI:59789"/>
    </ligand>
</feature>
<feature type="binding site" evidence="6">
    <location>
        <position position="162"/>
    </location>
    <ligand>
        <name>S-adenosyl-L-methionine</name>
        <dbReference type="ChEBI" id="CHEBI:59789"/>
    </ligand>
</feature>
<dbReference type="Gene3D" id="3.40.50.150">
    <property type="entry name" value="Vaccinia Virus protein VP39"/>
    <property type="match status" value="1"/>
</dbReference>
<dbReference type="eggNOG" id="COG2264">
    <property type="taxonomic scope" value="Bacteria"/>
</dbReference>
<evidence type="ECO:0000313" key="8">
    <source>
        <dbReference type="Proteomes" id="UP000051181"/>
    </source>
</evidence>
<comment type="subcellular location">
    <subcellularLocation>
        <location evidence="6">Cytoplasm</location>
    </subcellularLocation>
</comment>
<dbReference type="NCBIfam" id="TIGR00406">
    <property type="entry name" value="prmA"/>
    <property type="match status" value="1"/>
</dbReference>
<dbReference type="GeneID" id="65917042"/>
<comment type="similarity">
    <text evidence="1 6">Belongs to the methyltransferase superfamily. PrmA family.</text>
</comment>